<keyword evidence="2" id="KW-1185">Reference proteome</keyword>
<sequence>MTDLKKTAESGHRCLTPLFERELLDNSPYTITRPESLQLRTSLRLEFTFTTQRLDDQDGQRRREQSIKRFISETRKCIK</sequence>
<proteinExistence type="predicted"/>
<dbReference type="GeneID" id="20329888"/>
<evidence type="ECO:0000313" key="1">
    <source>
        <dbReference type="EMBL" id="KER18971.1"/>
    </source>
</evidence>
<dbReference type="AlphaFoldDB" id="A0A074YW21"/>
<accession>A0A074YW21</accession>
<dbReference type="CTD" id="20329888"/>
<dbReference type="EMBL" id="KL597416">
    <property type="protein sequence ID" value="KER18971.1"/>
    <property type="molecule type" value="Genomic_DNA"/>
</dbReference>
<protein>
    <submittedName>
        <fullName evidence="1">Uncharacterized protein</fullName>
    </submittedName>
</protein>
<gene>
    <name evidence="1" type="ORF">T265_15723</name>
</gene>
<dbReference type="KEGG" id="ovi:T265_15723"/>
<evidence type="ECO:0000313" key="2">
    <source>
        <dbReference type="Proteomes" id="UP000054324"/>
    </source>
</evidence>
<dbReference type="Proteomes" id="UP000054324">
    <property type="component" value="Unassembled WGS sequence"/>
</dbReference>
<dbReference type="RefSeq" id="XP_009177282.1">
    <property type="nucleotide sequence ID" value="XM_009179018.1"/>
</dbReference>
<organism evidence="1 2">
    <name type="scientific">Opisthorchis viverrini</name>
    <name type="common">Southeast Asian liver fluke</name>
    <dbReference type="NCBI Taxonomy" id="6198"/>
    <lineage>
        <taxon>Eukaryota</taxon>
        <taxon>Metazoa</taxon>
        <taxon>Spiralia</taxon>
        <taxon>Lophotrochozoa</taxon>
        <taxon>Platyhelminthes</taxon>
        <taxon>Trematoda</taxon>
        <taxon>Digenea</taxon>
        <taxon>Opisthorchiida</taxon>
        <taxon>Opisthorchiata</taxon>
        <taxon>Opisthorchiidae</taxon>
        <taxon>Opisthorchis</taxon>
    </lineage>
</organism>
<name>A0A074YW21_OPIVI</name>
<reference evidence="1 2" key="1">
    <citation type="submission" date="2013-11" db="EMBL/GenBank/DDBJ databases">
        <title>Opisthorchis viverrini - life in the bile duct.</title>
        <authorList>
            <person name="Young N.D."/>
            <person name="Nagarajan N."/>
            <person name="Lin S.J."/>
            <person name="Korhonen P.K."/>
            <person name="Jex A.R."/>
            <person name="Hall R.S."/>
            <person name="Safavi-Hemami H."/>
            <person name="Kaewkong W."/>
            <person name="Bertrand D."/>
            <person name="Gao S."/>
            <person name="Seet Q."/>
            <person name="Wongkham S."/>
            <person name="Teh B.T."/>
            <person name="Wongkham C."/>
            <person name="Intapan P.M."/>
            <person name="Maleewong W."/>
            <person name="Yang X."/>
            <person name="Hu M."/>
            <person name="Wang Z."/>
            <person name="Hofmann A."/>
            <person name="Sternberg P.W."/>
            <person name="Tan P."/>
            <person name="Wang J."/>
            <person name="Gasser R.B."/>
        </authorList>
    </citation>
    <scope>NUCLEOTIDE SEQUENCE [LARGE SCALE GENOMIC DNA]</scope>
</reference>
<feature type="non-terminal residue" evidence="1">
    <location>
        <position position="79"/>
    </location>
</feature>